<dbReference type="KEGG" id="swf:E3E12_08535"/>
<keyword evidence="1" id="KW-0732">Signal</keyword>
<proteinExistence type="predicted"/>
<reference evidence="2 3" key="1">
    <citation type="submission" date="2019-03" db="EMBL/GenBank/DDBJ databases">
        <title>The complete genome sequence of Swingsia_sp. F3b2 LMG30590(T).</title>
        <authorList>
            <person name="Chua K.-O."/>
            <person name="Chan K.-G."/>
            <person name="See-Too W.-S."/>
        </authorList>
    </citation>
    <scope>NUCLEOTIDE SEQUENCE [LARGE SCALE GENOMIC DNA]</scope>
    <source>
        <strain evidence="2 3">F3b2</strain>
    </source>
</reference>
<evidence type="ECO:0000313" key="2">
    <source>
        <dbReference type="EMBL" id="QDH14226.1"/>
    </source>
</evidence>
<keyword evidence="3" id="KW-1185">Reference proteome</keyword>
<name>A0A4Y6UCN6_9PROT</name>
<evidence type="ECO:0000256" key="1">
    <source>
        <dbReference type="SAM" id="SignalP"/>
    </source>
</evidence>
<gene>
    <name evidence="2" type="ORF">E3E12_08535</name>
</gene>
<dbReference type="EMBL" id="CP038231">
    <property type="protein sequence ID" value="QDH14226.1"/>
    <property type="molecule type" value="Genomic_DNA"/>
</dbReference>
<dbReference type="Proteomes" id="UP000318709">
    <property type="component" value="Chromosome"/>
</dbReference>
<organism evidence="2 3">
    <name type="scientific">Formicincola oecophyllae</name>
    <dbReference type="NCBI Taxonomy" id="2558361"/>
    <lineage>
        <taxon>Bacteria</taxon>
        <taxon>Pseudomonadati</taxon>
        <taxon>Pseudomonadota</taxon>
        <taxon>Alphaproteobacteria</taxon>
        <taxon>Acetobacterales</taxon>
        <taxon>Acetobacteraceae</taxon>
        <taxon>Formicincola</taxon>
    </lineage>
</organism>
<evidence type="ECO:0000313" key="3">
    <source>
        <dbReference type="Proteomes" id="UP000318709"/>
    </source>
</evidence>
<feature type="chain" id="PRO_5021488680" evidence="1">
    <location>
        <begin position="40"/>
        <end position="231"/>
    </location>
</feature>
<protein>
    <submittedName>
        <fullName evidence="2">Uncharacterized protein</fullName>
    </submittedName>
</protein>
<feature type="signal peptide" evidence="1">
    <location>
        <begin position="1"/>
        <end position="39"/>
    </location>
</feature>
<sequence>MISHPTCPARAQQRPTVKALGAALLMGVGLLATAPAALADDGPAIQPASTDLMTFQVISTLIDGKLSHARDEADEMKDAYKAKGHRGGHCAQRSLLCRDALNDNVTALAGMAVPLEDTHTLPGRRTSDSVSLRLVPGAVHINDGEVCAYVTVNQTITATDSRQTSTQQDHRCVSAVNPMVMITPLHTADGQGQVWMTIVSLEGVNSLPSITPHASSLPGSASSASVNTPTP</sequence>
<accession>A0A4Y6UCN6</accession>
<dbReference type="AlphaFoldDB" id="A0A4Y6UCN6"/>
<dbReference type="RefSeq" id="WP_141443930.1">
    <property type="nucleotide sequence ID" value="NZ_CP038231.1"/>
</dbReference>